<dbReference type="GO" id="GO:0006406">
    <property type="term" value="P:mRNA export from nucleus"/>
    <property type="evidence" value="ECO:0007669"/>
    <property type="project" value="InterPro"/>
</dbReference>
<dbReference type="PROSITE" id="PS50294">
    <property type="entry name" value="WD_REPEATS_REGION"/>
    <property type="match status" value="2"/>
</dbReference>
<protein>
    <submittedName>
        <fullName evidence="4">THO complex subunit 3</fullName>
    </submittedName>
</protein>
<dbReference type="AlphaFoldDB" id="A0A1D6I1J7"/>
<dbReference type="InterPro" id="IPR040132">
    <property type="entry name" value="Tex1/THOC3"/>
</dbReference>
<dbReference type="FunFam" id="2.130.10.10:FF:000300">
    <property type="entry name" value="THO complex subunit 3"/>
    <property type="match status" value="1"/>
</dbReference>
<keyword evidence="1" id="KW-0853">WD repeat</keyword>
<name>A0A1D6I1J7_MAIZE</name>
<proteinExistence type="inferred from homology"/>
<gene>
    <name evidence="4" type="ORF">ZEAMMB73_Zm00001d020011</name>
</gene>
<dbReference type="SUPFAM" id="SSF50978">
    <property type="entry name" value="WD40 repeat-like"/>
    <property type="match status" value="1"/>
</dbReference>
<reference evidence="4" key="1">
    <citation type="submission" date="2015-12" db="EMBL/GenBank/DDBJ databases">
        <title>Update maize B73 reference genome by single molecule sequencing technologies.</title>
        <authorList>
            <consortium name="Maize Genome Sequencing Project"/>
            <person name="Ware D."/>
        </authorList>
    </citation>
    <scope>NUCLEOTIDE SEQUENCE [LARGE SCALE GENOMIC DNA]</scope>
    <source>
        <tissue evidence="4">Seedling</tissue>
    </source>
</reference>
<dbReference type="EMBL" id="CM007650">
    <property type="protein sequence ID" value="ONM54082.1"/>
    <property type="molecule type" value="Genomic_DNA"/>
</dbReference>
<dbReference type="InterPro" id="IPR019775">
    <property type="entry name" value="WD40_repeat_CS"/>
</dbReference>
<dbReference type="InterPro" id="IPR001680">
    <property type="entry name" value="WD40_rpt"/>
</dbReference>
<dbReference type="PROSITE" id="PS50082">
    <property type="entry name" value="WD_REPEATS_2"/>
    <property type="match status" value="2"/>
</dbReference>
<evidence type="ECO:0000256" key="3">
    <source>
        <dbReference type="ARBA" id="ARBA00046343"/>
    </source>
</evidence>
<sequence>MGTCANLLQSKVKDIELKGHTDSVDQLCWDPNHPDTVATAAADKSIRLWDARSGKCQVVELSGENINITYKHDGTQIAVGNKEDELTILDVRTLKVAKKHKSTYEMNEIAWNKAGDLFFITTGLGHVEVVKDLEFLKPCKLNAHTAGCYCIAMDPLDRYFAVGSADSLVSLWNVKELLCIRTFTKLEWPVRTVSFSHTGEFIAYASEDPFIDIANVETGRSIHQIPCKAAMNSVEWNPKYNLLAYAGDDKNKYMTDEGVFRVFGFETHN</sequence>
<dbReference type="ExpressionAtlas" id="A0A1D6I1J7">
    <property type="expression patterns" value="baseline and differential"/>
</dbReference>
<evidence type="ECO:0000313" key="4">
    <source>
        <dbReference type="EMBL" id="ONM54082.1"/>
    </source>
</evidence>
<comment type="similarity">
    <text evidence="3">Belongs to the THOC3 family.</text>
</comment>
<dbReference type="PANTHER" id="PTHR22839:SF0">
    <property type="entry name" value="THO COMPLEX SUBUNIT 3"/>
    <property type="match status" value="1"/>
</dbReference>
<organism evidence="4">
    <name type="scientific">Zea mays</name>
    <name type="common">Maize</name>
    <dbReference type="NCBI Taxonomy" id="4577"/>
    <lineage>
        <taxon>Eukaryota</taxon>
        <taxon>Viridiplantae</taxon>
        <taxon>Streptophyta</taxon>
        <taxon>Embryophyta</taxon>
        <taxon>Tracheophyta</taxon>
        <taxon>Spermatophyta</taxon>
        <taxon>Magnoliopsida</taxon>
        <taxon>Liliopsida</taxon>
        <taxon>Poales</taxon>
        <taxon>Poaceae</taxon>
        <taxon>PACMAD clade</taxon>
        <taxon>Panicoideae</taxon>
        <taxon>Andropogonodae</taxon>
        <taxon>Andropogoneae</taxon>
        <taxon>Tripsacinae</taxon>
        <taxon>Zea</taxon>
    </lineage>
</organism>
<dbReference type="Pfam" id="PF25174">
    <property type="entry name" value="Beta-prop_THOC3"/>
    <property type="match status" value="1"/>
</dbReference>
<accession>A0A1D6I1J7</accession>
<dbReference type="PANTHER" id="PTHR22839">
    <property type="entry name" value="THO COMPLEX SUBUNIT 3 THO3"/>
    <property type="match status" value="1"/>
</dbReference>
<dbReference type="SMART" id="SM00320">
    <property type="entry name" value="WD40"/>
    <property type="match status" value="4"/>
</dbReference>
<evidence type="ECO:0000256" key="1">
    <source>
        <dbReference type="ARBA" id="ARBA00022574"/>
    </source>
</evidence>
<dbReference type="PROSITE" id="PS00678">
    <property type="entry name" value="WD_REPEATS_1"/>
    <property type="match status" value="1"/>
</dbReference>
<dbReference type="InterPro" id="IPR036322">
    <property type="entry name" value="WD40_repeat_dom_sf"/>
</dbReference>
<dbReference type="Gene3D" id="2.130.10.10">
    <property type="entry name" value="YVTN repeat-like/Quinoprotein amine dehydrogenase"/>
    <property type="match status" value="2"/>
</dbReference>
<keyword evidence="2" id="KW-0677">Repeat</keyword>
<evidence type="ECO:0000256" key="2">
    <source>
        <dbReference type="ARBA" id="ARBA00022737"/>
    </source>
</evidence>
<dbReference type="InterPro" id="IPR015943">
    <property type="entry name" value="WD40/YVTN_repeat-like_dom_sf"/>
</dbReference>